<dbReference type="AlphaFoldDB" id="A0A397UCA8"/>
<keyword evidence="2" id="KW-1185">Reference proteome</keyword>
<evidence type="ECO:0000313" key="2">
    <source>
        <dbReference type="Proteomes" id="UP000266673"/>
    </source>
</evidence>
<dbReference type="EMBL" id="QKWP01001774">
    <property type="protein sequence ID" value="RIB06697.1"/>
    <property type="molecule type" value="Genomic_DNA"/>
</dbReference>
<name>A0A397UCA8_9GLOM</name>
<accession>A0A397UCA8</accession>
<proteinExistence type="predicted"/>
<protein>
    <submittedName>
        <fullName evidence="1">Uncharacterized protein</fullName>
    </submittedName>
</protein>
<evidence type="ECO:0000313" key="1">
    <source>
        <dbReference type="EMBL" id="RIB06697.1"/>
    </source>
</evidence>
<organism evidence="1 2">
    <name type="scientific">Gigaspora rosea</name>
    <dbReference type="NCBI Taxonomy" id="44941"/>
    <lineage>
        <taxon>Eukaryota</taxon>
        <taxon>Fungi</taxon>
        <taxon>Fungi incertae sedis</taxon>
        <taxon>Mucoromycota</taxon>
        <taxon>Glomeromycotina</taxon>
        <taxon>Glomeromycetes</taxon>
        <taxon>Diversisporales</taxon>
        <taxon>Gigasporaceae</taxon>
        <taxon>Gigaspora</taxon>
    </lineage>
</organism>
<reference evidence="1 2" key="1">
    <citation type="submission" date="2018-06" db="EMBL/GenBank/DDBJ databases">
        <title>Comparative genomics reveals the genomic features of Rhizophagus irregularis, R. cerebriforme, R. diaphanum and Gigaspora rosea, and their symbiotic lifestyle signature.</title>
        <authorList>
            <person name="Morin E."/>
            <person name="San Clemente H."/>
            <person name="Chen E.C.H."/>
            <person name="De La Providencia I."/>
            <person name="Hainaut M."/>
            <person name="Kuo A."/>
            <person name="Kohler A."/>
            <person name="Murat C."/>
            <person name="Tang N."/>
            <person name="Roy S."/>
            <person name="Loubradou J."/>
            <person name="Henrissat B."/>
            <person name="Grigoriev I.V."/>
            <person name="Corradi N."/>
            <person name="Roux C."/>
            <person name="Martin F.M."/>
        </authorList>
    </citation>
    <scope>NUCLEOTIDE SEQUENCE [LARGE SCALE GENOMIC DNA]</scope>
    <source>
        <strain evidence="1 2">DAOM 194757</strain>
    </source>
</reference>
<gene>
    <name evidence="1" type="ORF">C2G38_2115480</name>
</gene>
<dbReference type="Proteomes" id="UP000266673">
    <property type="component" value="Unassembled WGS sequence"/>
</dbReference>
<sequence>MRNCLLFRVTSHINLFFWKNHTNTILSVKNTQQFFNSTTVVELIINNLIIPQFIHCIKIRLRCRS</sequence>
<comment type="caution">
    <text evidence="1">The sequence shown here is derived from an EMBL/GenBank/DDBJ whole genome shotgun (WGS) entry which is preliminary data.</text>
</comment>